<proteinExistence type="predicted"/>
<dbReference type="GO" id="GO:0071111">
    <property type="term" value="F:cyclic-guanylate-specific phosphodiesterase activity"/>
    <property type="evidence" value="ECO:0007669"/>
    <property type="project" value="InterPro"/>
</dbReference>
<dbReference type="CDD" id="cd01948">
    <property type="entry name" value="EAL"/>
    <property type="match status" value="1"/>
</dbReference>
<accession>A0A0J6SNQ0</accession>
<dbReference type="Gene3D" id="3.30.450.40">
    <property type="match status" value="1"/>
</dbReference>
<dbReference type="Gene3D" id="3.20.20.450">
    <property type="entry name" value="EAL domain"/>
    <property type="match status" value="1"/>
</dbReference>
<dbReference type="InterPro" id="IPR003018">
    <property type="entry name" value="GAF"/>
</dbReference>
<evidence type="ECO:0000313" key="3">
    <source>
        <dbReference type="Proteomes" id="UP000035955"/>
    </source>
</evidence>
<dbReference type="SMART" id="SM00052">
    <property type="entry name" value="EAL"/>
    <property type="match status" value="1"/>
</dbReference>
<dbReference type="PANTHER" id="PTHR33121:SF76">
    <property type="entry name" value="SIGNALING PROTEIN"/>
    <property type="match status" value="1"/>
</dbReference>
<reference evidence="2 3" key="1">
    <citation type="submission" date="2015-03" db="EMBL/GenBank/DDBJ databases">
        <title>Genome sequencing of Methylobacterium variabile DSM 16961.</title>
        <authorList>
            <person name="Chaudhry V."/>
            <person name="Patil P.B."/>
        </authorList>
    </citation>
    <scope>NUCLEOTIDE SEQUENCE [LARGE SCALE GENOMIC DNA]</scope>
    <source>
        <strain evidence="2 3">DSM 16961</strain>
    </source>
</reference>
<dbReference type="PROSITE" id="PS50883">
    <property type="entry name" value="EAL"/>
    <property type="match status" value="1"/>
</dbReference>
<dbReference type="InterPro" id="IPR001633">
    <property type="entry name" value="EAL_dom"/>
</dbReference>
<dbReference type="InterPro" id="IPR029016">
    <property type="entry name" value="GAF-like_dom_sf"/>
</dbReference>
<dbReference type="InterPro" id="IPR035919">
    <property type="entry name" value="EAL_sf"/>
</dbReference>
<dbReference type="AlphaFoldDB" id="A0A0J6SNQ0"/>
<name>A0A0J6SNQ0_9HYPH</name>
<comment type="caution">
    <text evidence="2">The sequence shown here is derived from an EMBL/GenBank/DDBJ whole genome shotgun (WGS) entry which is preliminary data.</text>
</comment>
<gene>
    <name evidence="2" type="ORF">VQ02_14855</name>
</gene>
<evidence type="ECO:0000259" key="1">
    <source>
        <dbReference type="PROSITE" id="PS50883"/>
    </source>
</evidence>
<keyword evidence="3" id="KW-1185">Reference proteome</keyword>
<dbReference type="PATRIC" id="fig|298794.3.peg.7879"/>
<dbReference type="Pfam" id="PF01590">
    <property type="entry name" value="GAF"/>
    <property type="match status" value="1"/>
</dbReference>
<evidence type="ECO:0000313" key="2">
    <source>
        <dbReference type="EMBL" id="KMO36850.1"/>
    </source>
</evidence>
<feature type="domain" description="EAL" evidence="1">
    <location>
        <begin position="160"/>
        <end position="402"/>
    </location>
</feature>
<dbReference type="Pfam" id="PF00563">
    <property type="entry name" value="EAL"/>
    <property type="match status" value="1"/>
</dbReference>
<dbReference type="PANTHER" id="PTHR33121">
    <property type="entry name" value="CYCLIC DI-GMP PHOSPHODIESTERASE PDEF"/>
    <property type="match status" value="1"/>
</dbReference>
<dbReference type="SMART" id="SM00065">
    <property type="entry name" value="GAF"/>
    <property type="match status" value="1"/>
</dbReference>
<protein>
    <recommendedName>
        <fullName evidence="1">EAL domain-containing protein</fullName>
    </recommendedName>
</protein>
<sequence>MRSVFGDQSGSASEQILSVLRSVRRHLAMDVGFISEFVAGDRVFRFSDAETTQNPIVVGTYAPLEQSFCYYVAKGLMPGVMHDAAEDPTAAQMPVTRDLPVGAHLSVPLRHADGEPYGTLCCFSFTPDRSLTTRDLGILRLCADVVDAILHKDRDATLERAAKRKRIADTIEAEAIGLVFQPIYRTADDSLAAFEVLARFEPSLGRGPDAWFADADEVGLGEELELLALRKALEAAPALSPRVKLSVNLSPAALASPRLADLLAGARLDRLVIELTEHAAVASYERLRESLGPLRSRGLGLAIDDVGAGHATLRHVLDLAPEFIKLDMSLIRNIDTHSGRRALAEALTGYGRRIGCEIVAEGVETEAEYAVLRGIGVTRVQGFLTGRPMPLAAAAALPLAGAASAARRASAG</sequence>
<dbReference type="EMBL" id="LABY01000095">
    <property type="protein sequence ID" value="KMO36850.1"/>
    <property type="molecule type" value="Genomic_DNA"/>
</dbReference>
<dbReference type="Proteomes" id="UP000035955">
    <property type="component" value="Unassembled WGS sequence"/>
</dbReference>
<dbReference type="SUPFAM" id="SSF55781">
    <property type="entry name" value="GAF domain-like"/>
    <property type="match status" value="1"/>
</dbReference>
<dbReference type="SUPFAM" id="SSF141868">
    <property type="entry name" value="EAL domain-like"/>
    <property type="match status" value="1"/>
</dbReference>
<organism evidence="2 3">
    <name type="scientific">Methylobacterium variabile</name>
    <dbReference type="NCBI Taxonomy" id="298794"/>
    <lineage>
        <taxon>Bacteria</taxon>
        <taxon>Pseudomonadati</taxon>
        <taxon>Pseudomonadota</taxon>
        <taxon>Alphaproteobacteria</taxon>
        <taxon>Hyphomicrobiales</taxon>
        <taxon>Methylobacteriaceae</taxon>
        <taxon>Methylobacterium</taxon>
    </lineage>
</organism>
<dbReference type="InterPro" id="IPR050706">
    <property type="entry name" value="Cyclic-di-GMP_PDE-like"/>
</dbReference>